<reference evidence="6 7" key="1">
    <citation type="submission" date="2014-06" db="EMBL/GenBank/DDBJ databases">
        <authorList>
            <person name="Swart Estienne"/>
        </authorList>
    </citation>
    <scope>NUCLEOTIDE SEQUENCE [LARGE SCALE GENOMIC DNA]</scope>
    <source>
        <strain evidence="6 7">130c</strain>
    </source>
</reference>
<proteinExistence type="predicted"/>
<feature type="compositionally biased region" description="Polar residues" evidence="5">
    <location>
        <begin position="401"/>
        <end position="411"/>
    </location>
</feature>
<dbReference type="Proteomes" id="UP000039865">
    <property type="component" value="Unassembled WGS sequence"/>
</dbReference>
<feature type="region of interest" description="Disordered" evidence="5">
    <location>
        <begin position="344"/>
        <end position="435"/>
    </location>
</feature>
<accession>A0A078B235</accession>
<protein>
    <submittedName>
        <fullName evidence="6">Tubulin-tyrosine ligase family protein</fullName>
    </submittedName>
</protein>
<dbReference type="GO" id="GO:0015631">
    <property type="term" value="F:tubulin binding"/>
    <property type="evidence" value="ECO:0007669"/>
    <property type="project" value="TreeGrafter"/>
</dbReference>
<feature type="compositionally biased region" description="Polar residues" evidence="5">
    <location>
        <begin position="425"/>
        <end position="434"/>
    </location>
</feature>
<dbReference type="Gene3D" id="3.30.470.20">
    <property type="entry name" value="ATP-grasp fold, B domain"/>
    <property type="match status" value="1"/>
</dbReference>
<evidence type="ECO:0000256" key="2">
    <source>
        <dbReference type="ARBA" id="ARBA00022741"/>
    </source>
</evidence>
<keyword evidence="3" id="KW-0067">ATP-binding</keyword>
<gene>
    <name evidence="6" type="primary">Contig10373.g11072</name>
    <name evidence="6" type="ORF">STYLEM_17681</name>
</gene>
<dbReference type="GO" id="GO:0036064">
    <property type="term" value="C:ciliary basal body"/>
    <property type="evidence" value="ECO:0007669"/>
    <property type="project" value="TreeGrafter"/>
</dbReference>
<name>A0A078B235_STYLE</name>
<evidence type="ECO:0000256" key="3">
    <source>
        <dbReference type="ARBA" id="ARBA00022840"/>
    </source>
</evidence>
<dbReference type="InParanoid" id="A0A078B235"/>
<dbReference type="Gene3D" id="1.10.238.10">
    <property type="entry name" value="EF-hand"/>
    <property type="match status" value="1"/>
</dbReference>
<dbReference type="PROSITE" id="PS51221">
    <property type="entry name" value="TTL"/>
    <property type="match status" value="1"/>
</dbReference>
<dbReference type="AlphaFoldDB" id="A0A078B235"/>
<dbReference type="Pfam" id="PF03133">
    <property type="entry name" value="TTL"/>
    <property type="match status" value="1"/>
</dbReference>
<dbReference type="SUPFAM" id="SSF56059">
    <property type="entry name" value="Glutathione synthetase ATP-binding domain-like"/>
    <property type="match status" value="1"/>
</dbReference>
<keyword evidence="7" id="KW-1185">Reference proteome</keyword>
<feature type="compositionally biased region" description="Low complexity" evidence="5">
    <location>
        <begin position="377"/>
        <end position="400"/>
    </location>
</feature>
<evidence type="ECO:0000313" key="6">
    <source>
        <dbReference type="EMBL" id="CDW88559.1"/>
    </source>
</evidence>
<evidence type="ECO:0000313" key="7">
    <source>
        <dbReference type="Proteomes" id="UP000039865"/>
    </source>
</evidence>
<dbReference type="GO" id="GO:0070740">
    <property type="term" value="F:tubulin-glutamic acid ligase activity"/>
    <property type="evidence" value="ECO:0007669"/>
    <property type="project" value="TreeGrafter"/>
</dbReference>
<dbReference type="PANTHER" id="PTHR12241:SF154">
    <property type="entry name" value="TUBULIN POLYGLUTAMYLASE TTLL11"/>
    <property type="match status" value="1"/>
</dbReference>
<dbReference type="GO" id="GO:0005524">
    <property type="term" value="F:ATP binding"/>
    <property type="evidence" value="ECO:0007669"/>
    <property type="project" value="UniProtKB-KW"/>
</dbReference>
<dbReference type="PANTHER" id="PTHR12241">
    <property type="entry name" value="TUBULIN POLYGLUTAMYLASE"/>
    <property type="match status" value="1"/>
</dbReference>
<evidence type="ECO:0000256" key="1">
    <source>
        <dbReference type="ARBA" id="ARBA00022598"/>
    </source>
</evidence>
<dbReference type="EMBL" id="CCKQ01016698">
    <property type="protein sequence ID" value="CDW88559.1"/>
    <property type="molecule type" value="Genomic_DNA"/>
</dbReference>
<dbReference type="OrthoDB" id="202825at2759"/>
<keyword evidence="4" id="KW-0175">Coiled coil</keyword>
<sequence length="1029" mass="119573">MDARKSRSQQRPVINNPLTKANIDKLQEQRSQNNTSLSNQFARNVKANLGRGQSLGTSTKPLIQQNSYDKCKKMLIELFDTIDRERQLHMKIKQNYVENIKNIRYYQAQIREAEVSILKIRQEDLMMINEDRQQQEKAKKKLNYKIDLNELLKDQRSIDLQEYQQDYQCQVSQLNRIECEADSIKTECEQLDLEMAYIQKEIDEEMGLLDKFERNVLNMEVISHILSDRPQVQVVLHDNQLKFEAGYLQLNRQSINKLFSNPNTNKEGNKSNPLAMYKQEHSLSLTLLKNQAVTLDEGEIFGDIIKLKPVLFVEFNITNIDQNQNEMLEALQILSSLQAFKQQRSGSQARQSSQNFRPSGVVKIQSIPLSRPKDIPRPQQIIQPVLQQQQQTPQIQQQKQDSMATSNNVNLENRDFEPFSPWDNGPSSDKSPSNLVLGKPNDTFELIQDRNFETLLTYDDTSTPCKDGSGTINLDSFDIIDKENDQKQMNKIVAIQEEDKEFEEEKSTHRILKKKYSKNVFGINTSYCRSELELIQHVVNINGFMVIITMHSFIVQETSLMSQSNLVWFGLALLPKDQQMIQNKQFFYNRYPGVDILARKKLFCLITNRMRRTFSNEFKFCPISFQLPEETDALEAYMKKHPSFTFIAKPSKGKGGEGIVLISKFSEVPSQSWNFKQNDLLVQRYIKKPLLLENKKFDLRIYVLIKSFDPVEAYVCDEGLARFCTQDYKTPTRENMKNLYMHLTNYSLNKNSENYKAPDADFLEDDTGSKRLISTLWKQLAAEGHDIDMINNKIKDTIKKAVITLEPYLLHFYHTQISFDHSDSKCFHLVGFDILLDSKLNAWLMEINANPSFNMFLERDLPNGEVEKTVSELDKYVKGQVVTEAIRIVTVRLMSQLIDVQGQGTTEYQGLFKQILPDQSMNDFYVWNKAQTLFEFMTGSRNIEFLTLSQFQKLHKVQGLYKNQTIMKADFDIVYKNVIRKSETNQMDFYIFLDSIEIIASKAFKNEPLSESISSVLEMAIEYFEGIQK</sequence>
<keyword evidence="1 6" id="KW-0436">Ligase</keyword>
<feature type="compositionally biased region" description="Low complexity" evidence="5">
    <location>
        <begin position="344"/>
        <end position="354"/>
    </location>
</feature>
<evidence type="ECO:0000256" key="5">
    <source>
        <dbReference type="SAM" id="MobiDB-lite"/>
    </source>
</evidence>
<dbReference type="GO" id="GO:0000226">
    <property type="term" value="P:microtubule cytoskeleton organization"/>
    <property type="evidence" value="ECO:0007669"/>
    <property type="project" value="TreeGrafter"/>
</dbReference>
<evidence type="ECO:0000256" key="4">
    <source>
        <dbReference type="SAM" id="Coils"/>
    </source>
</evidence>
<organism evidence="6 7">
    <name type="scientific">Stylonychia lemnae</name>
    <name type="common">Ciliate</name>
    <dbReference type="NCBI Taxonomy" id="5949"/>
    <lineage>
        <taxon>Eukaryota</taxon>
        <taxon>Sar</taxon>
        <taxon>Alveolata</taxon>
        <taxon>Ciliophora</taxon>
        <taxon>Intramacronucleata</taxon>
        <taxon>Spirotrichea</taxon>
        <taxon>Stichotrichia</taxon>
        <taxon>Sporadotrichida</taxon>
        <taxon>Oxytrichidae</taxon>
        <taxon>Stylonychinae</taxon>
        <taxon>Stylonychia</taxon>
    </lineage>
</organism>
<keyword evidence="2" id="KW-0547">Nucleotide-binding</keyword>
<feature type="coiled-coil region" evidence="4">
    <location>
        <begin position="160"/>
        <end position="194"/>
    </location>
</feature>
<dbReference type="InterPro" id="IPR004344">
    <property type="entry name" value="TTL/TTLL_fam"/>
</dbReference>